<reference evidence="1" key="2">
    <citation type="submission" date="2025-03" db="EMBL/GenBank/DDBJ databases">
        <authorList>
            <consortium name="ELIXIR-Norway"/>
            <consortium name="Elixir Norway"/>
        </authorList>
    </citation>
    <scope>NUCLEOTIDE SEQUENCE</scope>
</reference>
<dbReference type="EMBL" id="OX596088">
    <property type="protein sequence ID" value="CAN0517947.1"/>
    <property type="molecule type" value="Genomic_DNA"/>
</dbReference>
<dbReference type="Proteomes" id="UP001162501">
    <property type="component" value="Chromosome 4"/>
</dbReference>
<name>A0AC59ZW98_RANTA</name>
<gene>
    <name evidence="1" type="ORF">MRATA1EN22A_LOCUS23680</name>
</gene>
<protein>
    <submittedName>
        <fullName evidence="1">Uncharacterized protein</fullName>
    </submittedName>
</protein>
<evidence type="ECO:0000313" key="1">
    <source>
        <dbReference type="EMBL" id="CAN0517947.1"/>
    </source>
</evidence>
<evidence type="ECO:0000313" key="2">
    <source>
        <dbReference type="Proteomes" id="UP001162501"/>
    </source>
</evidence>
<reference evidence="1" key="1">
    <citation type="submission" date="2023-05" db="EMBL/GenBank/DDBJ databases">
        <authorList>
            <consortium name="ELIXIR-Norway"/>
        </authorList>
    </citation>
    <scope>NUCLEOTIDE SEQUENCE</scope>
</reference>
<proteinExistence type="predicted"/>
<sequence length="114" mass="11426">MRSGSDGGALWPGARASDDTAVLRFPSGWEGSGTHLLPLVSTPSGGWMGPGRSVSAVPEPSPAPPLSWHPAGARGVLGLEALRPTALPGGAGSIVPRAEVGPGEAVNLMMRPEA</sequence>
<organism evidence="1 2">
    <name type="scientific">Rangifer tarandus platyrhynchus</name>
    <name type="common">Svalbard reindeer</name>
    <dbReference type="NCBI Taxonomy" id="3082113"/>
    <lineage>
        <taxon>Eukaryota</taxon>
        <taxon>Metazoa</taxon>
        <taxon>Chordata</taxon>
        <taxon>Craniata</taxon>
        <taxon>Vertebrata</taxon>
        <taxon>Euteleostomi</taxon>
        <taxon>Mammalia</taxon>
        <taxon>Eutheria</taxon>
        <taxon>Laurasiatheria</taxon>
        <taxon>Artiodactyla</taxon>
        <taxon>Ruminantia</taxon>
        <taxon>Pecora</taxon>
        <taxon>Cervidae</taxon>
        <taxon>Odocoileinae</taxon>
        <taxon>Rangifer</taxon>
    </lineage>
</organism>
<accession>A0AC59ZW98</accession>